<sequence length="170" mass="19903">MTYPNAWLEYLIHFHTTQDYFECHEVLEEQWKNEGMKGNLWPGLIQIAVALYHQRRGNKNGARRMITSSVIKLQTEIDGLRDLGIDTEPFFVVLNGRKQEIEKDGPFEPITLPLTPSLLKTCLNEANVTEDEWFSTDSADENIIHKHAYRDRSSVVDERQRQKLKKNRVF</sequence>
<dbReference type="Proteomes" id="UP001319060">
    <property type="component" value="Unassembled WGS sequence"/>
</dbReference>
<protein>
    <submittedName>
        <fullName evidence="1">DUF309 domain-containing protein</fullName>
    </submittedName>
</protein>
<name>A0ABS2ZI01_9BACL</name>
<dbReference type="InterPro" id="IPR005500">
    <property type="entry name" value="DUF309"/>
</dbReference>
<organism evidence="1 2">
    <name type="scientific">Fictibacillus barbaricus</name>
    <dbReference type="NCBI Taxonomy" id="182136"/>
    <lineage>
        <taxon>Bacteria</taxon>
        <taxon>Bacillati</taxon>
        <taxon>Bacillota</taxon>
        <taxon>Bacilli</taxon>
        <taxon>Bacillales</taxon>
        <taxon>Fictibacillaceae</taxon>
        <taxon>Fictibacillus</taxon>
    </lineage>
</organism>
<dbReference type="PANTHER" id="PTHR34796">
    <property type="entry name" value="EXPRESSED PROTEIN"/>
    <property type="match status" value="1"/>
</dbReference>
<dbReference type="InterPro" id="IPR023203">
    <property type="entry name" value="TTHA0068_sf"/>
</dbReference>
<dbReference type="PANTHER" id="PTHR34796:SF1">
    <property type="entry name" value="EXPRESSED PROTEIN"/>
    <property type="match status" value="1"/>
</dbReference>
<keyword evidence="2" id="KW-1185">Reference proteome</keyword>
<accession>A0ABS2ZI01</accession>
<dbReference type="SUPFAM" id="SSF140663">
    <property type="entry name" value="TTHA0068-like"/>
    <property type="match status" value="1"/>
</dbReference>
<proteinExistence type="predicted"/>
<comment type="caution">
    <text evidence="1">The sequence shown here is derived from an EMBL/GenBank/DDBJ whole genome shotgun (WGS) entry which is preliminary data.</text>
</comment>
<evidence type="ECO:0000313" key="2">
    <source>
        <dbReference type="Proteomes" id="UP001319060"/>
    </source>
</evidence>
<gene>
    <name evidence="1" type="ORF">JYA64_20980</name>
</gene>
<reference evidence="1 2" key="1">
    <citation type="submission" date="2021-01" db="EMBL/GenBank/DDBJ databases">
        <title>Genome Sequencing of Type Strains.</title>
        <authorList>
            <person name="Lemaire J.F."/>
            <person name="Inderbitzin P."/>
            <person name="Collins S.B."/>
            <person name="Wespe N."/>
            <person name="Knight-Connoni V."/>
        </authorList>
    </citation>
    <scope>NUCLEOTIDE SEQUENCE [LARGE SCALE GENOMIC DNA]</scope>
    <source>
        <strain evidence="1 2">DSM 14730</strain>
    </source>
</reference>
<evidence type="ECO:0000313" key="1">
    <source>
        <dbReference type="EMBL" id="MBN3547788.1"/>
    </source>
</evidence>
<dbReference type="EMBL" id="JAFHKS010000044">
    <property type="protein sequence ID" value="MBN3547788.1"/>
    <property type="molecule type" value="Genomic_DNA"/>
</dbReference>
<dbReference type="RefSeq" id="WP_188401992.1">
    <property type="nucleotide sequence ID" value="NZ_BMCE01000001.1"/>
</dbReference>
<dbReference type="Pfam" id="PF03745">
    <property type="entry name" value="DUF309"/>
    <property type="match status" value="1"/>
</dbReference>
<dbReference type="Gene3D" id="1.10.3450.10">
    <property type="entry name" value="TTHA0068-like"/>
    <property type="match status" value="1"/>
</dbReference>